<protein>
    <submittedName>
        <fullName evidence="1">Uncharacterized protein</fullName>
    </submittedName>
</protein>
<gene>
    <name evidence="1" type="ORF">SDC9_95961</name>
</gene>
<organism evidence="1">
    <name type="scientific">bioreactor metagenome</name>
    <dbReference type="NCBI Taxonomy" id="1076179"/>
    <lineage>
        <taxon>unclassified sequences</taxon>
        <taxon>metagenomes</taxon>
        <taxon>ecological metagenomes</taxon>
    </lineage>
</organism>
<dbReference type="AlphaFoldDB" id="A0A645AEG6"/>
<comment type="caution">
    <text evidence="1">The sequence shown here is derived from an EMBL/GenBank/DDBJ whole genome shotgun (WGS) entry which is preliminary data.</text>
</comment>
<name>A0A645AEG6_9ZZZZ</name>
<reference evidence="1" key="1">
    <citation type="submission" date="2019-08" db="EMBL/GenBank/DDBJ databases">
        <authorList>
            <person name="Kucharzyk K."/>
            <person name="Murdoch R.W."/>
            <person name="Higgins S."/>
            <person name="Loffler F."/>
        </authorList>
    </citation>
    <scope>NUCLEOTIDE SEQUENCE</scope>
</reference>
<evidence type="ECO:0000313" key="1">
    <source>
        <dbReference type="EMBL" id="MPM49233.1"/>
    </source>
</evidence>
<accession>A0A645AEG6</accession>
<sequence>MIALKKQRHFGSVFRLGKKQARNGWNGAIETGEHLG</sequence>
<dbReference type="EMBL" id="VSSQ01012436">
    <property type="protein sequence ID" value="MPM49233.1"/>
    <property type="molecule type" value="Genomic_DNA"/>
</dbReference>
<proteinExistence type="predicted"/>